<proteinExistence type="inferred from homology"/>
<dbReference type="Pfam" id="PF05400">
    <property type="entry name" value="FliT"/>
    <property type="match status" value="1"/>
</dbReference>
<protein>
    <recommendedName>
        <fullName evidence="7">Flagellar protein FliT</fullName>
    </recommendedName>
</protein>
<sequence>MKLRRRLLLHQAIMDNVIEQLFLESQRLSDVNQEWEYEEFERLVEIRQSIADQIDSLSDQQRARLRQLQQFDDKIVTNMQRLMQEAQDGISRLNSSRKQKNAYSHADNLGSFMFDEKK</sequence>
<dbReference type="EMBL" id="CP119317">
    <property type="protein sequence ID" value="WEK53894.1"/>
    <property type="molecule type" value="Genomic_DNA"/>
</dbReference>
<evidence type="ECO:0000256" key="1">
    <source>
        <dbReference type="ARBA" id="ARBA00004514"/>
    </source>
</evidence>
<dbReference type="InterPro" id="IPR008622">
    <property type="entry name" value="FliT"/>
</dbReference>
<keyword evidence="2" id="KW-0963">Cytoplasm</keyword>
<name>A0AA95EVH3_9BACL</name>
<dbReference type="Proteomes" id="UP001178662">
    <property type="component" value="Chromosome"/>
</dbReference>
<evidence type="ECO:0000256" key="3">
    <source>
        <dbReference type="ARBA" id="ARBA00022795"/>
    </source>
</evidence>
<evidence type="ECO:0000313" key="8">
    <source>
        <dbReference type="EMBL" id="WEK53894.1"/>
    </source>
</evidence>
<comment type="similarity">
    <text evidence="6">Belongs to the bacillales FliT family.</text>
</comment>
<dbReference type="AlphaFoldDB" id="A0AA95EVH3"/>
<reference evidence="8" key="1">
    <citation type="submission" date="2023-03" db="EMBL/GenBank/DDBJ databases">
        <title>Andean soil-derived lignocellulolytic bacterial consortium as a source of novel taxa and putative plastic-active enzymes.</title>
        <authorList>
            <person name="Diaz-Garcia L."/>
            <person name="Chuvochina M."/>
            <person name="Feuerriegel G."/>
            <person name="Bunk B."/>
            <person name="Sproer C."/>
            <person name="Streit W.R."/>
            <person name="Rodriguez L.M."/>
            <person name="Overmann J."/>
            <person name="Jimenez D.J."/>
        </authorList>
    </citation>
    <scope>NUCLEOTIDE SEQUENCE</scope>
    <source>
        <strain evidence="8">MAG 2441</strain>
    </source>
</reference>
<keyword evidence="3" id="KW-1005">Bacterial flagellum biogenesis</keyword>
<comment type="function">
    <text evidence="5">May act as an export chaperone for the filament capping protein FliD.</text>
</comment>
<evidence type="ECO:0000256" key="5">
    <source>
        <dbReference type="ARBA" id="ARBA00093765"/>
    </source>
</evidence>
<evidence type="ECO:0000313" key="9">
    <source>
        <dbReference type="Proteomes" id="UP001178662"/>
    </source>
</evidence>
<evidence type="ECO:0000256" key="4">
    <source>
        <dbReference type="ARBA" id="ARBA00023186"/>
    </source>
</evidence>
<comment type="subcellular location">
    <subcellularLocation>
        <location evidence="1">Cytoplasm</location>
        <location evidence="1">Cytosol</location>
    </subcellularLocation>
</comment>
<accession>A0AA95EVH3</accession>
<evidence type="ECO:0000256" key="6">
    <source>
        <dbReference type="ARBA" id="ARBA00093785"/>
    </source>
</evidence>
<organism evidence="8 9">
    <name type="scientific">Candidatus Cohnella colombiensis</name>
    <dbReference type="NCBI Taxonomy" id="3121368"/>
    <lineage>
        <taxon>Bacteria</taxon>
        <taxon>Bacillati</taxon>
        <taxon>Bacillota</taxon>
        <taxon>Bacilli</taxon>
        <taxon>Bacillales</taxon>
        <taxon>Paenibacillaceae</taxon>
        <taxon>Cohnella</taxon>
    </lineage>
</organism>
<keyword evidence="9" id="KW-1185">Reference proteome</keyword>
<evidence type="ECO:0000256" key="2">
    <source>
        <dbReference type="ARBA" id="ARBA00022490"/>
    </source>
</evidence>
<evidence type="ECO:0000256" key="7">
    <source>
        <dbReference type="ARBA" id="ARBA00093797"/>
    </source>
</evidence>
<keyword evidence="4" id="KW-0143">Chaperone</keyword>
<gene>
    <name evidence="8" type="ORF">P0Y55_15205</name>
</gene>